<accession>A0A7W6DI19</accession>
<dbReference type="AlphaFoldDB" id="A0A7W6DI19"/>
<reference evidence="5 6" key="1">
    <citation type="submission" date="2020-08" db="EMBL/GenBank/DDBJ databases">
        <title>Genomic Encyclopedia of Type Strains, Phase IV (KMG-IV): sequencing the most valuable type-strain genomes for metagenomic binning, comparative biology and taxonomic classification.</title>
        <authorList>
            <person name="Goeker M."/>
        </authorList>
    </citation>
    <scope>NUCLEOTIDE SEQUENCE [LARGE SCALE GENOMIC DNA]</scope>
    <source>
        <strain evidence="5 6">DSM 100211</strain>
    </source>
</reference>
<keyword evidence="6" id="KW-1185">Reference proteome</keyword>
<dbReference type="PRINTS" id="PR00032">
    <property type="entry name" value="HTHARAC"/>
</dbReference>
<proteinExistence type="predicted"/>
<keyword evidence="2 5" id="KW-0238">DNA-binding</keyword>
<dbReference type="RefSeq" id="WP_183807652.1">
    <property type="nucleotide sequence ID" value="NZ_JACIEE010000011.1"/>
</dbReference>
<evidence type="ECO:0000313" key="6">
    <source>
        <dbReference type="Proteomes" id="UP000574761"/>
    </source>
</evidence>
<dbReference type="PROSITE" id="PS01124">
    <property type="entry name" value="HTH_ARAC_FAMILY_2"/>
    <property type="match status" value="1"/>
</dbReference>
<dbReference type="InterPro" id="IPR035418">
    <property type="entry name" value="AraC-bd_2"/>
</dbReference>
<dbReference type="EMBL" id="JACIEE010000011">
    <property type="protein sequence ID" value="MBB3979409.1"/>
    <property type="molecule type" value="Genomic_DNA"/>
</dbReference>
<dbReference type="InterPro" id="IPR009057">
    <property type="entry name" value="Homeodomain-like_sf"/>
</dbReference>
<keyword evidence="3" id="KW-0804">Transcription</keyword>
<name>A0A7W6DI19_9HYPH</name>
<dbReference type="PANTHER" id="PTHR46796">
    <property type="entry name" value="HTH-TYPE TRANSCRIPTIONAL ACTIVATOR RHAS-RELATED"/>
    <property type="match status" value="1"/>
</dbReference>
<dbReference type="Pfam" id="PF12833">
    <property type="entry name" value="HTH_18"/>
    <property type="match status" value="1"/>
</dbReference>
<dbReference type="GO" id="GO:0043565">
    <property type="term" value="F:sequence-specific DNA binding"/>
    <property type="evidence" value="ECO:0007669"/>
    <property type="project" value="InterPro"/>
</dbReference>
<dbReference type="InterPro" id="IPR050204">
    <property type="entry name" value="AraC_XylS_family_regulators"/>
</dbReference>
<evidence type="ECO:0000259" key="4">
    <source>
        <dbReference type="PROSITE" id="PS01124"/>
    </source>
</evidence>
<dbReference type="SMART" id="SM00342">
    <property type="entry name" value="HTH_ARAC"/>
    <property type="match status" value="1"/>
</dbReference>
<dbReference type="InterPro" id="IPR020449">
    <property type="entry name" value="Tscrpt_reg_AraC-type_HTH"/>
</dbReference>
<dbReference type="PANTHER" id="PTHR46796:SF6">
    <property type="entry name" value="ARAC SUBFAMILY"/>
    <property type="match status" value="1"/>
</dbReference>
<comment type="caution">
    <text evidence="5">The sequence shown here is derived from an EMBL/GenBank/DDBJ whole genome shotgun (WGS) entry which is preliminary data.</text>
</comment>
<protein>
    <submittedName>
        <fullName evidence="5">AraC-like DNA-binding protein</fullName>
    </submittedName>
</protein>
<evidence type="ECO:0000256" key="3">
    <source>
        <dbReference type="ARBA" id="ARBA00023163"/>
    </source>
</evidence>
<dbReference type="SUPFAM" id="SSF46689">
    <property type="entry name" value="Homeodomain-like"/>
    <property type="match status" value="1"/>
</dbReference>
<dbReference type="Pfam" id="PF14525">
    <property type="entry name" value="AraC_binding_2"/>
    <property type="match status" value="1"/>
</dbReference>
<keyword evidence="1" id="KW-0805">Transcription regulation</keyword>
<evidence type="ECO:0000313" key="5">
    <source>
        <dbReference type="EMBL" id="MBB3979409.1"/>
    </source>
</evidence>
<gene>
    <name evidence="5" type="ORF">GGQ64_004651</name>
</gene>
<sequence>MPNVFSTHSLPAREQFDAFRSWFDPVFDFVVEDPREFAATSEIWSLGNFALGIVEAPALRAIRTASLIRRNPVDDWVIVLGQQRACGEAAKGTEFDVPAGVAFVTTLGQEINSTRAADRRLQLYLPRDVFSDLAPVLDTVVGRPLDGAMGRLLAEFLQLLGRNVAALSRTDMPHLQDAVRGMVLACIAPSAEHYELAAAQIALTRREKIIRIVESNLKNRALDVAFVCRSAGISRSQLYRIMEENGGITHYIQKCRLRQAYIELSKFSNVDPIATIARSFAFNDPSSFSRSFKKEFGITPVEARSDIPPHPSTAVEGDGCGSAEDLPILHRILSQIRE</sequence>
<dbReference type="GO" id="GO:0003700">
    <property type="term" value="F:DNA-binding transcription factor activity"/>
    <property type="evidence" value="ECO:0007669"/>
    <property type="project" value="InterPro"/>
</dbReference>
<evidence type="ECO:0000256" key="2">
    <source>
        <dbReference type="ARBA" id="ARBA00023125"/>
    </source>
</evidence>
<feature type="domain" description="HTH araC/xylS-type" evidence="4">
    <location>
        <begin position="207"/>
        <end position="306"/>
    </location>
</feature>
<dbReference type="InterPro" id="IPR018060">
    <property type="entry name" value="HTH_AraC"/>
</dbReference>
<dbReference type="Proteomes" id="UP000574761">
    <property type="component" value="Unassembled WGS sequence"/>
</dbReference>
<dbReference type="Gene3D" id="1.10.10.60">
    <property type="entry name" value="Homeodomain-like"/>
    <property type="match status" value="1"/>
</dbReference>
<organism evidence="5 6">
    <name type="scientific">Mycoplana azooxidifex</name>
    <dbReference type="NCBI Taxonomy" id="1636188"/>
    <lineage>
        <taxon>Bacteria</taxon>
        <taxon>Pseudomonadati</taxon>
        <taxon>Pseudomonadota</taxon>
        <taxon>Alphaproteobacteria</taxon>
        <taxon>Hyphomicrobiales</taxon>
        <taxon>Rhizobiaceae</taxon>
        <taxon>Mycoplana</taxon>
    </lineage>
</organism>
<evidence type="ECO:0000256" key="1">
    <source>
        <dbReference type="ARBA" id="ARBA00023015"/>
    </source>
</evidence>